<organism evidence="2 3">
    <name type="scientific">Vibrio nereis</name>
    <dbReference type="NCBI Taxonomy" id="693"/>
    <lineage>
        <taxon>Bacteria</taxon>
        <taxon>Pseudomonadati</taxon>
        <taxon>Pseudomonadota</taxon>
        <taxon>Gammaproteobacteria</taxon>
        <taxon>Vibrionales</taxon>
        <taxon>Vibrionaceae</taxon>
        <taxon>Vibrio</taxon>
    </lineage>
</organism>
<dbReference type="Proteomes" id="UP000037515">
    <property type="component" value="Unassembled WGS sequence"/>
</dbReference>
<gene>
    <name evidence="2" type="ORF">AKJ17_07775</name>
</gene>
<keyword evidence="3" id="KW-1185">Reference proteome</keyword>
<proteinExistence type="predicted"/>
<feature type="transmembrane region" description="Helical" evidence="1">
    <location>
        <begin position="12"/>
        <end position="32"/>
    </location>
</feature>
<accession>A0A0M0HPN2</accession>
<keyword evidence="1" id="KW-0472">Membrane</keyword>
<dbReference type="AlphaFoldDB" id="A0A0M0HPN2"/>
<evidence type="ECO:0000313" key="3">
    <source>
        <dbReference type="Proteomes" id="UP000037515"/>
    </source>
</evidence>
<reference evidence="3" key="1">
    <citation type="submission" date="2015-08" db="EMBL/GenBank/DDBJ databases">
        <title>Vibrio galatheae sp. nov., a novel member of the Vibrionaceae family isolated from the Solomon Islands.</title>
        <authorList>
            <person name="Giubergia S."/>
            <person name="Machado H."/>
            <person name="Mateiu R.V."/>
            <person name="Gram L."/>
        </authorList>
    </citation>
    <scope>NUCLEOTIDE SEQUENCE [LARGE SCALE GENOMIC DNA]</scope>
    <source>
        <strain evidence="3">DSM 19584</strain>
    </source>
</reference>
<evidence type="ECO:0000256" key="1">
    <source>
        <dbReference type="SAM" id="Phobius"/>
    </source>
</evidence>
<dbReference type="RefSeq" id="WP_053395230.1">
    <property type="nucleotide sequence ID" value="NZ_LHPJ01000006.1"/>
</dbReference>
<dbReference type="STRING" id="693.AKJ17_07775"/>
<keyword evidence="1" id="KW-1133">Transmembrane helix</keyword>
<comment type="caution">
    <text evidence="2">The sequence shown here is derived from an EMBL/GenBank/DDBJ whole genome shotgun (WGS) entry which is preliminary data.</text>
</comment>
<dbReference type="PATRIC" id="fig|693.5.peg.1590"/>
<protein>
    <recommendedName>
        <fullName evidence="4">Type 4 fimbrial biogenesis protein PilX N-terminal domain-containing protein</fullName>
    </recommendedName>
</protein>
<keyword evidence="1" id="KW-0812">Transmembrane</keyword>
<evidence type="ECO:0008006" key="4">
    <source>
        <dbReference type="Google" id="ProtNLM"/>
    </source>
</evidence>
<dbReference type="OrthoDB" id="5814101at2"/>
<name>A0A0M0HPN2_VIBNE</name>
<evidence type="ECO:0000313" key="2">
    <source>
        <dbReference type="EMBL" id="KOO03961.1"/>
    </source>
</evidence>
<dbReference type="EMBL" id="LHPJ01000006">
    <property type="protein sequence ID" value="KOO03961.1"/>
    <property type="molecule type" value="Genomic_DNA"/>
</dbReference>
<sequence length="443" mass="47969">MTRTYKYQQGAATLLITSILLSVALVVTLGSYKSLFYQIKRAQNEVKSRQEHWLAEGGVECIYTKTVQDGVIPTAPSIPECNIATHNITFSYESLAKTNPTTKVNSSIGYADVSKNIVIPVAGGAGAIRSASNLVVNASVTVAPEPGNLKKSGNDEYYECVSMVVRDKAYFGSGFTNDDLNYSAGASPGSKYKSGVKCGASFITKSSSPVGYHLGLDGKVKKNGLELDAQRDTELSPFKDFFGKKVSDWKLVRDDPKNNFIKITTNSGGDCYEKINNANLNKNGNNSIWVDGHCEFDSNLAQLLGKGQNPNMKVLLVVHDGIVGGRSAVDVNGVFVHVNSSYKPKATQWNDAGFDPSLIATLKHTPNDFESGLEAIGENNDAALATMFMEGSFNFNGGMILDAPNQSALFKNSINLKFNSDIMKEFSNSSLPPRWQEGSWNAQ</sequence>